<dbReference type="InterPro" id="IPR006058">
    <property type="entry name" value="2Fe2S_fd_BS"/>
</dbReference>
<dbReference type="RefSeq" id="WP_131153521.1">
    <property type="nucleotide sequence ID" value="NZ_CP036402.1"/>
</dbReference>
<evidence type="ECO:0000259" key="7">
    <source>
        <dbReference type="PROSITE" id="PS51085"/>
    </source>
</evidence>
<dbReference type="FunFam" id="1.10.150.120:FF:000003">
    <property type="entry name" value="Carbon monoxide dehydrogenase, small subunit"/>
    <property type="match status" value="1"/>
</dbReference>
<dbReference type="GO" id="GO:0051537">
    <property type="term" value="F:2 iron, 2 sulfur cluster binding"/>
    <property type="evidence" value="ECO:0007669"/>
    <property type="project" value="UniProtKB-KW"/>
</dbReference>
<dbReference type="PROSITE" id="PS51085">
    <property type="entry name" value="2FE2S_FER_2"/>
    <property type="match status" value="1"/>
</dbReference>
<dbReference type="InterPro" id="IPR051452">
    <property type="entry name" value="Diverse_Oxidoreductases"/>
</dbReference>
<dbReference type="InterPro" id="IPR036010">
    <property type="entry name" value="2Fe-2S_ferredoxin-like_sf"/>
</dbReference>
<sequence>MTSMDTGSGAAVAVTVNGQPHQMRVEPRKLLADFLREELGLTGTHIGCEEGICGACTVRVDGQLVKSCMMLTVEAHDCEVETVEGLSGEQSMHPVQEAFCAEFALQCGFCTPGMVMAAVDLLERHPDPDEETVRQGLVGNLCRCTGYQNIVRAVQRAADGSQGRTEGQQA</sequence>
<name>A0A411YB91_9ACTN</name>
<accession>A0A411YB91</accession>
<keyword evidence="4" id="KW-0408">Iron</keyword>
<evidence type="ECO:0000313" key="8">
    <source>
        <dbReference type="EMBL" id="QBI18523.1"/>
    </source>
</evidence>
<dbReference type="CDD" id="cd00207">
    <property type="entry name" value="fer2"/>
    <property type="match status" value="1"/>
</dbReference>
<feature type="domain" description="2Fe-2S ferredoxin-type" evidence="7">
    <location>
        <begin position="10"/>
        <end position="86"/>
    </location>
</feature>
<gene>
    <name evidence="8" type="ORF">ER308_02360</name>
</gene>
<dbReference type="PROSITE" id="PS00197">
    <property type="entry name" value="2FE2S_FER_1"/>
    <property type="match status" value="1"/>
</dbReference>
<evidence type="ECO:0000256" key="6">
    <source>
        <dbReference type="ARBA" id="ARBA00060707"/>
    </source>
</evidence>
<dbReference type="FunFam" id="3.10.20.30:FF:000020">
    <property type="entry name" value="Xanthine dehydrogenase iron-sulfur subunit"/>
    <property type="match status" value="1"/>
</dbReference>
<protein>
    <submittedName>
        <fullName evidence="8">(2Fe-2S)-binding protein</fullName>
    </submittedName>
</protein>
<dbReference type="Proteomes" id="UP000291469">
    <property type="component" value="Chromosome"/>
</dbReference>
<proteinExistence type="predicted"/>
<dbReference type="OrthoDB" id="9758509at2"/>
<dbReference type="InterPro" id="IPR001041">
    <property type="entry name" value="2Fe-2S_ferredoxin-type"/>
</dbReference>
<dbReference type="Gene3D" id="3.10.20.30">
    <property type="match status" value="1"/>
</dbReference>
<evidence type="ECO:0000256" key="1">
    <source>
        <dbReference type="ARBA" id="ARBA00022714"/>
    </source>
</evidence>
<evidence type="ECO:0000256" key="5">
    <source>
        <dbReference type="ARBA" id="ARBA00023014"/>
    </source>
</evidence>
<evidence type="ECO:0000313" key="9">
    <source>
        <dbReference type="Proteomes" id="UP000291469"/>
    </source>
</evidence>
<reference evidence="8 9" key="1">
    <citation type="submission" date="2019-01" db="EMBL/GenBank/DDBJ databases">
        <title>Egibacter rhizosphaerae EGI 80759T.</title>
        <authorList>
            <person name="Chen D.-D."/>
            <person name="Tian Y."/>
            <person name="Jiao J.-Y."/>
            <person name="Zhang X.-T."/>
            <person name="Zhang Y.-G."/>
            <person name="Zhang Y."/>
            <person name="Xiao M."/>
            <person name="Shu W.-S."/>
            <person name="Li W.-J."/>
        </authorList>
    </citation>
    <scope>NUCLEOTIDE SEQUENCE [LARGE SCALE GENOMIC DNA]</scope>
    <source>
        <strain evidence="8 9">EGI 80759</strain>
    </source>
</reference>
<comment type="pathway">
    <text evidence="6">Alkaloid degradation; nicotine degradation.</text>
</comment>
<dbReference type="EMBL" id="CP036402">
    <property type="protein sequence ID" value="QBI18523.1"/>
    <property type="molecule type" value="Genomic_DNA"/>
</dbReference>
<dbReference type="GO" id="GO:0016491">
    <property type="term" value="F:oxidoreductase activity"/>
    <property type="evidence" value="ECO:0007669"/>
    <property type="project" value="UniProtKB-KW"/>
</dbReference>
<evidence type="ECO:0000256" key="2">
    <source>
        <dbReference type="ARBA" id="ARBA00022723"/>
    </source>
</evidence>
<dbReference type="Pfam" id="PF00111">
    <property type="entry name" value="Fer2"/>
    <property type="match status" value="1"/>
</dbReference>
<keyword evidence="3" id="KW-0560">Oxidoreductase</keyword>
<evidence type="ECO:0000256" key="3">
    <source>
        <dbReference type="ARBA" id="ARBA00023002"/>
    </source>
</evidence>
<dbReference type="Pfam" id="PF01799">
    <property type="entry name" value="Fer2_2"/>
    <property type="match status" value="1"/>
</dbReference>
<keyword evidence="1" id="KW-0001">2Fe-2S</keyword>
<evidence type="ECO:0000256" key="4">
    <source>
        <dbReference type="ARBA" id="ARBA00023004"/>
    </source>
</evidence>
<dbReference type="InterPro" id="IPR036884">
    <property type="entry name" value="2Fe-2S-bd_dom_sf"/>
</dbReference>
<dbReference type="InterPro" id="IPR012675">
    <property type="entry name" value="Beta-grasp_dom_sf"/>
</dbReference>
<organism evidence="8 9">
    <name type="scientific">Egibacter rhizosphaerae</name>
    <dbReference type="NCBI Taxonomy" id="1670831"/>
    <lineage>
        <taxon>Bacteria</taxon>
        <taxon>Bacillati</taxon>
        <taxon>Actinomycetota</taxon>
        <taxon>Nitriliruptoria</taxon>
        <taxon>Egibacterales</taxon>
        <taxon>Egibacteraceae</taxon>
        <taxon>Egibacter</taxon>
    </lineage>
</organism>
<dbReference type="KEGG" id="erz:ER308_02360"/>
<dbReference type="InterPro" id="IPR002888">
    <property type="entry name" value="2Fe-2S-bd"/>
</dbReference>
<dbReference type="SUPFAM" id="SSF47741">
    <property type="entry name" value="CO dehydrogenase ISP C-domain like"/>
    <property type="match status" value="1"/>
</dbReference>
<keyword evidence="2" id="KW-0479">Metal-binding</keyword>
<dbReference type="GO" id="GO:0046872">
    <property type="term" value="F:metal ion binding"/>
    <property type="evidence" value="ECO:0007669"/>
    <property type="project" value="UniProtKB-KW"/>
</dbReference>
<keyword evidence="5" id="KW-0411">Iron-sulfur</keyword>
<keyword evidence="9" id="KW-1185">Reference proteome</keyword>
<dbReference type="SUPFAM" id="SSF54292">
    <property type="entry name" value="2Fe-2S ferredoxin-like"/>
    <property type="match status" value="1"/>
</dbReference>
<dbReference type="PANTHER" id="PTHR44379:SF5">
    <property type="entry name" value="OXIDOREDUCTASE WITH IRON-SULFUR SUBUNIT"/>
    <property type="match status" value="1"/>
</dbReference>
<dbReference type="PANTHER" id="PTHR44379">
    <property type="entry name" value="OXIDOREDUCTASE WITH IRON-SULFUR SUBUNIT"/>
    <property type="match status" value="1"/>
</dbReference>
<dbReference type="AlphaFoldDB" id="A0A411YB91"/>
<dbReference type="Gene3D" id="1.10.150.120">
    <property type="entry name" value="[2Fe-2S]-binding domain"/>
    <property type="match status" value="1"/>
</dbReference>